<dbReference type="OrthoDB" id="414945at2759"/>
<dbReference type="AlphaFoldDB" id="A0A1S4A239"/>
<dbReference type="STRING" id="4097.A0A1S4A239"/>
<dbReference type="RefSeq" id="XP_016470752.1">
    <property type="nucleotide sequence ID" value="XM_016615266.1"/>
</dbReference>
<organism evidence="2">
    <name type="scientific">Nicotiana tabacum</name>
    <name type="common">Common tobacco</name>
    <dbReference type="NCBI Taxonomy" id="4097"/>
    <lineage>
        <taxon>Eukaryota</taxon>
        <taxon>Viridiplantae</taxon>
        <taxon>Streptophyta</taxon>
        <taxon>Embryophyta</taxon>
        <taxon>Tracheophyta</taxon>
        <taxon>Spermatophyta</taxon>
        <taxon>Magnoliopsida</taxon>
        <taxon>eudicotyledons</taxon>
        <taxon>Gunneridae</taxon>
        <taxon>Pentapetalae</taxon>
        <taxon>asterids</taxon>
        <taxon>lamiids</taxon>
        <taxon>Solanales</taxon>
        <taxon>Solanaceae</taxon>
        <taxon>Nicotianoideae</taxon>
        <taxon>Nicotianeae</taxon>
        <taxon>Nicotiana</taxon>
    </lineage>
</organism>
<dbReference type="SUPFAM" id="SSF56672">
    <property type="entry name" value="DNA/RNA polymerases"/>
    <property type="match status" value="1"/>
</dbReference>
<reference evidence="2" key="1">
    <citation type="submission" date="2025-08" db="UniProtKB">
        <authorList>
            <consortium name="RefSeq"/>
        </authorList>
    </citation>
    <scope>IDENTIFICATION</scope>
</reference>
<evidence type="ECO:0000313" key="2">
    <source>
        <dbReference type="RefSeq" id="XP_016470752.1"/>
    </source>
</evidence>
<dbReference type="PaxDb" id="4097-A0A1S4A239"/>
<proteinExistence type="predicted"/>
<dbReference type="KEGG" id="nta:107792998"/>
<dbReference type="InterPro" id="IPR043502">
    <property type="entry name" value="DNA/RNA_pol_sf"/>
</dbReference>
<dbReference type="InterPro" id="IPR013103">
    <property type="entry name" value="RVT_2"/>
</dbReference>
<name>A0A1S4A239_TOBAC</name>
<evidence type="ECO:0000259" key="1">
    <source>
        <dbReference type="Pfam" id="PF07727"/>
    </source>
</evidence>
<sequence length="199" mass="22501">MVTVRTVISVAASKNWPVFQMDVNNAFLQEDLQEDVYMDLPRDALQEAGYLQSPYDHSLFTRKENDKIVIVLVYVDGLLITGNSGRLIEQVKNTLHINLKVKDLGELRYFLGIEVLRSKNGILLNQRKYALELISDVSLSDAKPVNTPLEVNTMLTIIDYDEHVGGVNDPMLTDITSYQKLVGKLLYLTITRPDIGFDV</sequence>
<accession>A0A1S4A239</accession>
<protein>
    <submittedName>
        <fullName evidence="2">Uncharacterized mitochondrial protein AtMg00810-like</fullName>
    </submittedName>
</protein>
<dbReference type="Pfam" id="PF07727">
    <property type="entry name" value="RVT_2"/>
    <property type="match status" value="1"/>
</dbReference>
<gene>
    <name evidence="2" type="primary">LOC107792998</name>
</gene>
<feature type="domain" description="Reverse transcriptase Ty1/copia-type" evidence="1">
    <location>
        <begin position="43"/>
        <end position="150"/>
    </location>
</feature>